<dbReference type="EMBL" id="CAOQHR010000003">
    <property type="protein sequence ID" value="CAI6332783.1"/>
    <property type="molecule type" value="Genomic_DNA"/>
</dbReference>
<evidence type="ECO:0000256" key="1">
    <source>
        <dbReference type="SAM" id="Phobius"/>
    </source>
</evidence>
<reference evidence="2" key="1">
    <citation type="submission" date="2023-01" db="EMBL/GenBank/DDBJ databases">
        <authorList>
            <person name="Van Ghelder C."/>
            <person name="Rancurel C."/>
        </authorList>
    </citation>
    <scope>NUCLEOTIDE SEQUENCE</scope>
    <source>
        <strain evidence="2">CNCM I-4278</strain>
    </source>
</reference>
<organism evidence="2 3">
    <name type="scientific">Periconia digitata</name>
    <dbReference type="NCBI Taxonomy" id="1303443"/>
    <lineage>
        <taxon>Eukaryota</taxon>
        <taxon>Fungi</taxon>
        <taxon>Dikarya</taxon>
        <taxon>Ascomycota</taxon>
        <taxon>Pezizomycotina</taxon>
        <taxon>Dothideomycetes</taxon>
        <taxon>Pleosporomycetidae</taxon>
        <taxon>Pleosporales</taxon>
        <taxon>Massarineae</taxon>
        <taxon>Periconiaceae</taxon>
        <taxon>Periconia</taxon>
    </lineage>
</organism>
<accession>A0A9W4UAP0</accession>
<protein>
    <submittedName>
        <fullName evidence="2">Uncharacterized protein</fullName>
    </submittedName>
</protein>
<sequence length="57" mass="6481">MTRYGWRSVFIVFGSLLPMIFYSNLSKGKINHLSRLPFVFLYLEQTSGAINVVALIA</sequence>
<keyword evidence="3" id="KW-1185">Reference proteome</keyword>
<dbReference type="Proteomes" id="UP001152607">
    <property type="component" value="Unassembled WGS sequence"/>
</dbReference>
<name>A0A9W4UAP0_9PLEO</name>
<comment type="caution">
    <text evidence="2">The sequence shown here is derived from an EMBL/GenBank/DDBJ whole genome shotgun (WGS) entry which is preliminary data.</text>
</comment>
<evidence type="ECO:0000313" key="2">
    <source>
        <dbReference type="EMBL" id="CAI6332783.1"/>
    </source>
</evidence>
<keyword evidence="1" id="KW-0812">Transmembrane</keyword>
<proteinExistence type="predicted"/>
<dbReference type="AlphaFoldDB" id="A0A9W4UAP0"/>
<gene>
    <name evidence="2" type="ORF">PDIGIT_LOCUS5813</name>
</gene>
<keyword evidence="1" id="KW-0472">Membrane</keyword>
<feature type="transmembrane region" description="Helical" evidence="1">
    <location>
        <begin position="6"/>
        <end position="25"/>
    </location>
</feature>
<keyword evidence="1" id="KW-1133">Transmembrane helix</keyword>
<evidence type="ECO:0000313" key="3">
    <source>
        <dbReference type="Proteomes" id="UP001152607"/>
    </source>
</evidence>